<dbReference type="Gene3D" id="3.20.20.80">
    <property type="entry name" value="Glycosidases"/>
    <property type="match status" value="1"/>
</dbReference>
<dbReference type="InterPro" id="IPR017853">
    <property type="entry name" value="GH"/>
</dbReference>
<protein>
    <recommendedName>
        <fullName evidence="3">Glycoside hydrolase family 5 domain-containing protein</fullName>
    </recommendedName>
</protein>
<evidence type="ECO:0000313" key="2">
    <source>
        <dbReference type="Proteomes" id="UP000538666"/>
    </source>
</evidence>
<sequence>MPFTLDHRRAALAASPADVSSLLDAPAGKHGFVRVKDGHLATEGGQRIRFWGVNITDWSPGSRQIPSKEDAAFWAATLARFGVNCVRFQFLDLKEPRGLIDNQRPDTRALDPEQVDREDLFIAELEKRGIYVDFNLLVGRPFQSADDVQDAGMLREGAKGTSIFDRRMIELQKEYAQQLLDHLNPYTKRKYTDDPAVALIEINNENALNVGYRAPSPFYLIELTGMYNDWLARHRTPDEISQLRRIAGIESDKPVTLIATKGKAAASPPERFHAEAEFYNDVQRNYFDEMEKYLKEDLRSKSLVIATADHSHANSGYPILLAASSADLIDGHDYWEHPESYVRKSPMVNDPLHSTVVDLSRSAIAGKPYTVSEVNNPFPNDYDSEGIPILAAYGLLQDWDGIMWYTFEPKADAAWKPYVGDPFDISSDPVKMPELAAGALLFLRGDVAKAHTTVERSYSREQAFDSMLLPEATERPFFTPGFPLTLPLQHEVRVSSLQGGPTKAFDAAAVTDAIVSDTGQLAWYTSHPQEGLVTIDTPRTQALIGFARAYNKQLSNLAAVPENSFCTIQLSSLDGRAIGESSRMLLVAGGTVRNSGERWNTAGTDVTEWGGFPTLIEPVTGTITLRQIQGAKAISLQALDGAGQPVGEKISAAFANGGWSLSLGDTVTSWYEVTVSR</sequence>
<comment type="caution">
    <text evidence="1">The sequence shown here is derived from an EMBL/GenBank/DDBJ whole genome shotgun (WGS) entry which is preliminary data.</text>
</comment>
<reference evidence="1 2" key="1">
    <citation type="submission" date="2020-08" db="EMBL/GenBank/DDBJ databases">
        <title>Genomic Encyclopedia of Type Strains, Phase IV (KMG-IV): sequencing the most valuable type-strain genomes for metagenomic binning, comparative biology and taxonomic classification.</title>
        <authorList>
            <person name="Goeker M."/>
        </authorList>
    </citation>
    <scope>NUCLEOTIDE SEQUENCE [LARGE SCALE GENOMIC DNA]</scope>
    <source>
        <strain evidence="1 2">DSM 103733</strain>
    </source>
</reference>
<evidence type="ECO:0008006" key="3">
    <source>
        <dbReference type="Google" id="ProtNLM"/>
    </source>
</evidence>
<accession>A0A841JRZ0</accession>
<name>A0A841JRZ0_9BACT</name>
<keyword evidence="2" id="KW-1185">Reference proteome</keyword>
<gene>
    <name evidence="1" type="ORF">HNQ77_001119</name>
</gene>
<proteinExistence type="predicted"/>
<dbReference type="EMBL" id="JACHEK010000002">
    <property type="protein sequence ID" value="MBB6143175.1"/>
    <property type="molecule type" value="Genomic_DNA"/>
</dbReference>
<dbReference type="RefSeq" id="WP_050062091.1">
    <property type="nucleotide sequence ID" value="NZ_JACHEK010000002.1"/>
</dbReference>
<dbReference type="SUPFAM" id="SSF51445">
    <property type="entry name" value="(Trans)glycosidases"/>
    <property type="match status" value="1"/>
</dbReference>
<dbReference type="AlphaFoldDB" id="A0A841JRZ0"/>
<organism evidence="1 2">
    <name type="scientific">Silvibacterium bohemicum</name>
    <dbReference type="NCBI Taxonomy" id="1577686"/>
    <lineage>
        <taxon>Bacteria</taxon>
        <taxon>Pseudomonadati</taxon>
        <taxon>Acidobacteriota</taxon>
        <taxon>Terriglobia</taxon>
        <taxon>Terriglobales</taxon>
        <taxon>Acidobacteriaceae</taxon>
        <taxon>Silvibacterium</taxon>
    </lineage>
</organism>
<evidence type="ECO:0000313" key="1">
    <source>
        <dbReference type="EMBL" id="MBB6143175.1"/>
    </source>
</evidence>
<dbReference type="OrthoDB" id="9801493at2"/>
<dbReference type="Proteomes" id="UP000538666">
    <property type="component" value="Unassembled WGS sequence"/>
</dbReference>